<sequence>MDCIFSIKMGDKQQCTIKNNLQNKAYHQVLLGKATFKNENRSQCAKLKPLVVSKENAENSAVLSERKVLIRLNPNNQSATVLKKRNPSKIPVLQKTYPSRKGKCDISQFDTTLSAADRRQKFHQSRLHVAPPSSSVNVHGQIPQQKEKASIFKDFFPWQPGIHVNEFISPNLNAYSKVVLPPIQNVNPSQDNSANCLQVKKKCLIGEITHFPALCNLGNNNSKHVKKSTISQIPHLPPIFSTPAAPPNSKALSLEHDTNKVYAYTYKHYLLMKILDACYK</sequence>
<accession>A0AAV1YSZ6</accession>
<name>A0AAV1YSZ6_9ARAC</name>
<evidence type="ECO:0000313" key="2">
    <source>
        <dbReference type="Proteomes" id="UP001497382"/>
    </source>
</evidence>
<reference evidence="1 2" key="1">
    <citation type="submission" date="2024-04" db="EMBL/GenBank/DDBJ databases">
        <authorList>
            <person name="Rising A."/>
            <person name="Reimegard J."/>
            <person name="Sonavane S."/>
            <person name="Akerstrom W."/>
            <person name="Nylinder S."/>
            <person name="Hedman E."/>
            <person name="Kallberg Y."/>
        </authorList>
    </citation>
    <scope>NUCLEOTIDE SEQUENCE [LARGE SCALE GENOMIC DNA]</scope>
</reference>
<comment type="caution">
    <text evidence="1">The sequence shown here is derived from an EMBL/GenBank/DDBJ whole genome shotgun (WGS) entry which is preliminary data.</text>
</comment>
<dbReference type="Proteomes" id="UP001497382">
    <property type="component" value="Unassembled WGS sequence"/>
</dbReference>
<protein>
    <submittedName>
        <fullName evidence="1">Uncharacterized protein</fullName>
    </submittedName>
</protein>
<proteinExistence type="predicted"/>
<organism evidence="1 2">
    <name type="scientific">Larinioides sclopetarius</name>
    <dbReference type="NCBI Taxonomy" id="280406"/>
    <lineage>
        <taxon>Eukaryota</taxon>
        <taxon>Metazoa</taxon>
        <taxon>Ecdysozoa</taxon>
        <taxon>Arthropoda</taxon>
        <taxon>Chelicerata</taxon>
        <taxon>Arachnida</taxon>
        <taxon>Araneae</taxon>
        <taxon>Araneomorphae</taxon>
        <taxon>Entelegynae</taxon>
        <taxon>Araneoidea</taxon>
        <taxon>Araneidae</taxon>
        <taxon>Larinioides</taxon>
    </lineage>
</organism>
<dbReference type="AlphaFoldDB" id="A0AAV1YSZ6"/>
<gene>
    <name evidence="1" type="ORF">LARSCL_LOCUS408</name>
</gene>
<keyword evidence="2" id="KW-1185">Reference proteome</keyword>
<dbReference type="EMBL" id="CAXIEN010000002">
    <property type="protein sequence ID" value="CAL1261460.1"/>
    <property type="molecule type" value="Genomic_DNA"/>
</dbReference>
<evidence type="ECO:0000313" key="1">
    <source>
        <dbReference type="EMBL" id="CAL1261460.1"/>
    </source>
</evidence>